<evidence type="ECO:0000313" key="11">
    <source>
        <dbReference type="EMBL" id="TWT79949.1"/>
    </source>
</evidence>
<dbReference type="InterPro" id="IPR046342">
    <property type="entry name" value="CBS_dom_sf"/>
</dbReference>
<reference evidence="11 12" key="1">
    <citation type="submission" date="2019-02" db="EMBL/GenBank/DDBJ databases">
        <title>Deep-cultivation of Planctomycetes and their phenomic and genomic characterization uncovers novel biology.</title>
        <authorList>
            <person name="Wiegand S."/>
            <person name="Jogler M."/>
            <person name="Boedeker C."/>
            <person name="Pinto D."/>
            <person name="Vollmers J."/>
            <person name="Rivas-Marin E."/>
            <person name="Kohn T."/>
            <person name="Peeters S.H."/>
            <person name="Heuer A."/>
            <person name="Rast P."/>
            <person name="Oberbeckmann S."/>
            <person name="Bunk B."/>
            <person name="Jeske O."/>
            <person name="Meyerdierks A."/>
            <person name="Storesund J.E."/>
            <person name="Kallscheuer N."/>
            <person name="Luecker S."/>
            <person name="Lage O.M."/>
            <person name="Pohl T."/>
            <person name="Merkel B.J."/>
            <person name="Hornburger P."/>
            <person name="Mueller R.-W."/>
            <person name="Bruemmer F."/>
            <person name="Labrenz M."/>
            <person name="Spormann A.M."/>
            <person name="Op Den Camp H."/>
            <person name="Overmann J."/>
            <person name="Amann R."/>
            <person name="Jetten M.S.M."/>
            <person name="Mascher T."/>
            <person name="Medema M.H."/>
            <person name="Devos D.P."/>
            <person name="Kaster A.-K."/>
            <person name="Ovreas L."/>
            <person name="Rohde M."/>
            <person name="Galperin M.Y."/>
            <person name="Jogler C."/>
        </authorList>
    </citation>
    <scope>NUCLEOTIDE SEQUENCE [LARGE SCALE GENOMIC DNA]</scope>
    <source>
        <strain evidence="11 12">CA13</strain>
    </source>
</reference>
<evidence type="ECO:0000259" key="10">
    <source>
        <dbReference type="PROSITE" id="PS51371"/>
    </source>
</evidence>
<comment type="caution">
    <text evidence="11">The sequence shown here is derived from an EMBL/GenBank/DDBJ whole genome shotgun (WGS) entry which is preliminary data.</text>
</comment>
<name>A0A5C5YXX8_9BACT</name>
<feature type="transmembrane region" description="Helical" evidence="9">
    <location>
        <begin position="415"/>
        <end position="438"/>
    </location>
</feature>
<keyword evidence="4 9" id="KW-0812">Transmembrane</keyword>
<keyword evidence="8" id="KW-0129">CBS domain</keyword>
<keyword evidence="12" id="KW-1185">Reference proteome</keyword>
<keyword evidence="7 9" id="KW-0472">Membrane</keyword>
<dbReference type="SUPFAM" id="SSF161093">
    <property type="entry name" value="MgtE membrane domain-like"/>
    <property type="match status" value="1"/>
</dbReference>
<evidence type="ECO:0000256" key="9">
    <source>
        <dbReference type="RuleBase" id="RU362011"/>
    </source>
</evidence>
<keyword evidence="9" id="KW-1003">Cell membrane</keyword>
<dbReference type="Pfam" id="PF03448">
    <property type="entry name" value="MgtE_N"/>
    <property type="match status" value="1"/>
</dbReference>
<dbReference type="AlphaFoldDB" id="A0A5C5YXX8"/>
<proteinExistence type="inferred from homology"/>
<dbReference type="Gene3D" id="1.10.357.20">
    <property type="entry name" value="SLC41 divalent cation transporters, integral membrane domain"/>
    <property type="match status" value="1"/>
</dbReference>
<organism evidence="11 12">
    <name type="scientific">Novipirellula herctigrandis</name>
    <dbReference type="NCBI Taxonomy" id="2527986"/>
    <lineage>
        <taxon>Bacteria</taxon>
        <taxon>Pseudomonadati</taxon>
        <taxon>Planctomycetota</taxon>
        <taxon>Planctomycetia</taxon>
        <taxon>Pirellulales</taxon>
        <taxon>Pirellulaceae</taxon>
        <taxon>Novipirellula</taxon>
    </lineage>
</organism>
<dbReference type="Pfam" id="PF01769">
    <property type="entry name" value="MgtE"/>
    <property type="match status" value="1"/>
</dbReference>
<dbReference type="InterPro" id="IPR006668">
    <property type="entry name" value="Mg_transptr_MgtE_intracell_dom"/>
</dbReference>
<protein>
    <recommendedName>
        <fullName evidence="9">Magnesium transporter MgtE</fullName>
    </recommendedName>
</protein>
<dbReference type="InterPro" id="IPR006669">
    <property type="entry name" value="MgtE_transporter"/>
</dbReference>
<dbReference type="GO" id="GO:0046872">
    <property type="term" value="F:metal ion binding"/>
    <property type="evidence" value="ECO:0007669"/>
    <property type="project" value="UniProtKB-KW"/>
</dbReference>
<dbReference type="InterPro" id="IPR038076">
    <property type="entry name" value="MgtE_N_sf"/>
</dbReference>
<dbReference type="SUPFAM" id="SSF158791">
    <property type="entry name" value="MgtE N-terminal domain-like"/>
    <property type="match status" value="1"/>
</dbReference>
<comment type="subunit">
    <text evidence="9">Homodimer.</text>
</comment>
<evidence type="ECO:0000313" key="12">
    <source>
        <dbReference type="Proteomes" id="UP000315010"/>
    </source>
</evidence>
<evidence type="ECO:0000256" key="4">
    <source>
        <dbReference type="ARBA" id="ARBA00022692"/>
    </source>
</evidence>
<dbReference type="Gene3D" id="1.25.60.10">
    <property type="entry name" value="MgtE N-terminal domain-like"/>
    <property type="match status" value="1"/>
</dbReference>
<accession>A0A5C5YXX8</accession>
<comment type="caution">
    <text evidence="9">Lacks conserved residue(s) required for the propagation of feature annotation.</text>
</comment>
<dbReference type="Proteomes" id="UP000315010">
    <property type="component" value="Unassembled WGS sequence"/>
</dbReference>
<dbReference type="InterPro" id="IPR000644">
    <property type="entry name" value="CBS_dom"/>
</dbReference>
<gene>
    <name evidence="11" type="primary">mgtE</name>
    <name evidence="11" type="ORF">CA13_13600</name>
</gene>
<keyword evidence="9" id="KW-0479">Metal-binding</keyword>
<comment type="function">
    <text evidence="9">Acts as a magnesium transporter.</text>
</comment>
<evidence type="ECO:0000256" key="3">
    <source>
        <dbReference type="ARBA" id="ARBA00022448"/>
    </source>
</evidence>
<dbReference type="GO" id="GO:0005886">
    <property type="term" value="C:plasma membrane"/>
    <property type="evidence" value="ECO:0007669"/>
    <property type="project" value="UniProtKB-SubCell"/>
</dbReference>
<dbReference type="Gene3D" id="3.10.580.10">
    <property type="entry name" value="CBS-domain"/>
    <property type="match status" value="1"/>
</dbReference>
<dbReference type="InterPro" id="IPR006667">
    <property type="entry name" value="SLC41_membr_dom"/>
</dbReference>
<feature type="transmembrane region" description="Helical" evidence="9">
    <location>
        <begin position="276"/>
        <end position="297"/>
    </location>
</feature>
<evidence type="ECO:0000256" key="1">
    <source>
        <dbReference type="ARBA" id="ARBA00004141"/>
    </source>
</evidence>
<dbReference type="GO" id="GO:0015095">
    <property type="term" value="F:magnesium ion transmembrane transporter activity"/>
    <property type="evidence" value="ECO:0007669"/>
    <property type="project" value="UniProtKB-UniRule"/>
</dbReference>
<dbReference type="PROSITE" id="PS51371">
    <property type="entry name" value="CBS"/>
    <property type="match status" value="1"/>
</dbReference>
<dbReference type="EMBL" id="SJPJ01000001">
    <property type="protein sequence ID" value="TWT79949.1"/>
    <property type="molecule type" value="Genomic_DNA"/>
</dbReference>
<dbReference type="SMART" id="SM00924">
    <property type="entry name" value="MgtE_N"/>
    <property type="match status" value="1"/>
</dbReference>
<dbReference type="Pfam" id="PF00571">
    <property type="entry name" value="CBS"/>
    <property type="match status" value="1"/>
</dbReference>
<dbReference type="PANTHER" id="PTHR41394:SF5">
    <property type="entry name" value="SLC41A_MGTE INTEGRAL MEMBRANE DOMAIN-CONTAINING PROTEIN"/>
    <property type="match status" value="1"/>
</dbReference>
<dbReference type="SMART" id="SM00116">
    <property type="entry name" value="CBS"/>
    <property type="match status" value="1"/>
</dbReference>
<feature type="transmembrane region" description="Helical" evidence="9">
    <location>
        <begin position="377"/>
        <end position="403"/>
    </location>
</feature>
<sequence>MNASENELKNIDELRELMHSDLVNDAAIVIDRMSDEQRSAAVGELPAEEAAELIDHLVEEQAAEILEQLSPDIAASILEELTSDVRADLFAGLDPDSATQILDLMAPEEAEETKELTRYDSESAGGLMVTELLSFDMNETVQGVFDDLAENSDLYRDIDVQYSFVLDEGCLVGVLPMRDLFLAKRSTPLRQLMIADPISVRDDADMSALEDVFDNHHFLGIPVVNSQRELVGVVQRSAMERALAAHDRSDYLKSQGIVGGEEIRSLPVIERARRRLSWLSVNILLNIVAASVIAMFQDTLSSVIALAVFLPIISDMSGCSGNQAVAVSMRELSLGLIRPSELLRVWGKEISVGTINGICLGALVGLAAFLWKADPMLGLVVGLSLCVNTMVAVSIGGMVPLLMKRYDFDPAIASGPILTTITDMCGFFLVLSMASVLLV</sequence>
<feature type="transmembrane region" description="Helical" evidence="9">
    <location>
        <begin position="350"/>
        <end position="371"/>
    </location>
</feature>
<dbReference type="SUPFAM" id="SSF54631">
    <property type="entry name" value="CBS-domain pair"/>
    <property type="match status" value="1"/>
</dbReference>
<evidence type="ECO:0000256" key="2">
    <source>
        <dbReference type="ARBA" id="ARBA00009749"/>
    </source>
</evidence>
<keyword evidence="5 9" id="KW-0460">Magnesium</keyword>
<keyword evidence="3 9" id="KW-0813">Transport</keyword>
<dbReference type="RefSeq" id="WP_146395065.1">
    <property type="nucleotide sequence ID" value="NZ_SJPJ01000001.1"/>
</dbReference>
<dbReference type="NCBIfam" id="TIGR00400">
    <property type="entry name" value="mgtE"/>
    <property type="match status" value="1"/>
</dbReference>
<dbReference type="InterPro" id="IPR036739">
    <property type="entry name" value="SLC41_membr_dom_sf"/>
</dbReference>
<feature type="domain" description="CBS" evidence="10">
    <location>
        <begin position="193"/>
        <end position="251"/>
    </location>
</feature>
<dbReference type="OrthoDB" id="9790355at2"/>
<comment type="subcellular location">
    <subcellularLocation>
        <location evidence="9">Cell membrane</location>
        <topology evidence="9">Multi-pass membrane protein</topology>
    </subcellularLocation>
    <subcellularLocation>
        <location evidence="1">Membrane</location>
        <topology evidence="1">Multi-pass membrane protein</topology>
    </subcellularLocation>
</comment>
<evidence type="ECO:0000256" key="6">
    <source>
        <dbReference type="ARBA" id="ARBA00022989"/>
    </source>
</evidence>
<keyword evidence="6 9" id="KW-1133">Transmembrane helix</keyword>
<evidence type="ECO:0000256" key="5">
    <source>
        <dbReference type="ARBA" id="ARBA00022842"/>
    </source>
</evidence>
<comment type="similarity">
    <text evidence="2 9">Belongs to the SLC41A transporter family.</text>
</comment>
<evidence type="ECO:0000256" key="7">
    <source>
        <dbReference type="ARBA" id="ARBA00023136"/>
    </source>
</evidence>
<evidence type="ECO:0000256" key="8">
    <source>
        <dbReference type="PROSITE-ProRule" id="PRU00703"/>
    </source>
</evidence>
<dbReference type="PANTHER" id="PTHR41394">
    <property type="entry name" value="MAGNESIUM TRANSPORTER MGTE"/>
    <property type="match status" value="1"/>
</dbReference>